<comment type="caution">
    <text evidence="1">The sequence shown here is derived from an EMBL/GenBank/DDBJ whole genome shotgun (WGS) entry which is preliminary data.</text>
</comment>
<dbReference type="Proteomes" id="UP000027586">
    <property type="component" value="Unassembled WGS sequence"/>
</dbReference>
<reference evidence="1" key="1">
    <citation type="submission" date="2013-08" db="EMBL/GenBank/DDBJ databases">
        <title>Gene expansion shapes genome architecture in the human pathogen Lichtheimia corymbifera: an evolutionary genomics analysis in the ancient terrestrial Mucorales (Mucoromycotina).</title>
        <authorList>
            <person name="Schwartze V.U."/>
            <person name="Winter S."/>
            <person name="Shelest E."/>
            <person name="Marcet-Houben M."/>
            <person name="Horn F."/>
            <person name="Wehner S."/>
            <person name="Hoffmann K."/>
            <person name="Riege K."/>
            <person name="Sammeth M."/>
            <person name="Nowrousian M."/>
            <person name="Valiante V."/>
            <person name="Linde J."/>
            <person name="Jacobsen I.D."/>
            <person name="Marz M."/>
            <person name="Brakhage A.A."/>
            <person name="Gabaldon T."/>
            <person name="Bocker S."/>
            <person name="Voigt K."/>
        </authorList>
    </citation>
    <scope>NUCLEOTIDE SEQUENCE [LARGE SCALE GENOMIC DNA]</scope>
    <source>
        <strain evidence="1">FSU 9682</strain>
    </source>
</reference>
<gene>
    <name evidence="1" type="ORF">LCOR_12377.1</name>
</gene>
<dbReference type="EMBL" id="CBTN010000208">
    <property type="protein sequence ID" value="CDH61602.1"/>
    <property type="molecule type" value="Genomic_DNA"/>
</dbReference>
<sequence>MNQFIPGMSGTHVFQKNRLCESDDTGQQGGVAFLKTTRYKYKGTGANWFCGWQDLDVGVQQGGSLYDNEVDEMILF</sequence>
<dbReference type="AlphaFoldDB" id="A0A068SI46"/>
<keyword evidence="2" id="KW-1185">Reference proteome</keyword>
<protein>
    <submittedName>
        <fullName evidence="1">Uncharacterized protein</fullName>
    </submittedName>
</protein>
<proteinExistence type="predicted"/>
<accession>A0A068SI46</accession>
<name>A0A068SI46_9FUNG</name>
<organism evidence="1 2">
    <name type="scientific">Lichtheimia corymbifera JMRC:FSU:9682</name>
    <dbReference type="NCBI Taxonomy" id="1263082"/>
    <lineage>
        <taxon>Eukaryota</taxon>
        <taxon>Fungi</taxon>
        <taxon>Fungi incertae sedis</taxon>
        <taxon>Mucoromycota</taxon>
        <taxon>Mucoromycotina</taxon>
        <taxon>Mucoromycetes</taxon>
        <taxon>Mucorales</taxon>
        <taxon>Lichtheimiaceae</taxon>
        <taxon>Lichtheimia</taxon>
    </lineage>
</organism>
<evidence type="ECO:0000313" key="1">
    <source>
        <dbReference type="EMBL" id="CDH61602.1"/>
    </source>
</evidence>
<dbReference type="VEuPathDB" id="FungiDB:LCOR_12377.1"/>
<evidence type="ECO:0000313" key="2">
    <source>
        <dbReference type="Proteomes" id="UP000027586"/>
    </source>
</evidence>